<dbReference type="Pfam" id="PF13432">
    <property type="entry name" value="TPR_16"/>
    <property type="match status" value="1"/>
</dbReference>
<dbReference type="InterPro" id="IPR019734">
    <property type="entry name" value="TPR_rpt"/>
</dbReference>
<name>A0A5C6CSJ0_9BACT</name>
<dbReference type="InterPro" id="IPR011990">
    <property type="entry name" value="TPR-like_helical_dom_sf"/>
</dbReference>
<dbReference type="Gene3D" id="1.25.40.10">
    <property type="entry name" value="Tetratricopeptide repeat domain"/>
    <property type="match status" value="2"/>
</dbReference>
<feature type="repeat" description="TPR" evidence="1">
    <location>
        <begin position="242"/>
        <end position="275"/>
    </location>
</feature>
<comment type="caution">
    <text evidence="2">The sequence shown here is derived from an EMBL/GenBank/DDBJ whole genome shotgun (WGS) entry which is preliminary data.</text>
</comment>
<evidence type="ECO:0000256" key="1">
    <source>
        <dbReference type="PROSITE-ProRule" id="PRU00339"/>
    </source>
</evidence>
<accession>A0A5C6CSJ0</accession>
<dbReference type="Pfam" id="PF13414">
    <property type="entry name" value="TPR_11"/>
    <property type="match status" value="1"/>
</dbReference>
<feature type="repeat" description="TPR" evidence="1">
    <location>
        <begin position="208"/>
        <end position="241"/>
    </location>
</feature>
<dbReference type="PANTHER" id="PTHR44998:SF1">
    <property type="entry name" value="UDP-N-ACETYLGLUCOSAMINE--PEPTIDE N-ACETYLGLUCOSAMINYLTRANSFERASE 110 KDA SUBUNIT"/>
    <property type="match status" value="1"/>
</dbReference>
<reference evidence="2 3" key="1">
    <citation type="submission" date="2019-02" db="EMBL/GenBank/DDBJ databases">
        <title>Deep-cultivation of Planctomycetes and their phenomic and genomic characterization uncovers novel biology.</title>
        <authorList>
            <person name="Wiegand S."/>
            <person name="Jogler M."/>
            <person name="Boedeker C."/>
            <person name="Pinto D."/>
            <person name="Vollmers J."/>
            <person name="Rivas-Marin E."/>
            <person name="Kohn T."/>
            <person name="Peeters S.H."/>
            <person name="Heuer A."/>
            <person name="Rast P."/>
            <person name="Oberbeckmann S."/>
            <person name="Bunk B."/>
            <person name="Jeske O."/>
            <person name="Meyerdierks A."/>
            <person name="Storesund J.E."/>
            <person name="Kallscheuer N."/>
            <person name="Luecker S."/>
            <person name="Lage O.M."/>
            <person name="Pohl T."/>
            <person name="Merkel B.J."/>
            <person name="Hornburger P."/>
            <person name="Mueller R.-W."/>
            <person name="Bruemmer F."/>
            <person name="Labrenz M."/>
            <person name="Spormann A.M."/>
            <person name="Op Den Camp H."/>
            <person name="Overmann J."/>
            <person name="Amann R."/>
            <person name="Jetten M.S.M."/>
            <person name="Mascher T."/>
            <person name="Medema M.H."/>
            <person name="Devos D.P."/>
            <person name="Kaster A.-K."/>
            <person name="Ovreas L."/>
            <person name="Rohde M."/>
            <person name="Galperin M.Y."/>
            <person name="Jogler C."/>
        </authorList>
    </citation>
    <scope>NUCLEOTIDE SEQUENCE [LARGE SCALE GENOMIC DNA]</scope>
    <source>
        <strain evidence="2 3">Pla52o</strain>
    </source>
</reference>
<dbReference type="PROSITE" id="PS50005">
    <property type="entry name" value="TPR"/>
    <property type="match status" value="4"/>
</dbReference>
<dbReference type="PANTHER" id="PTHR44998">
    <property type="match status" value="1"/>
</dbReference>
<keyword evidence="1" id="KW-0802">TPR repeat</keyword>
<proteinExistence type="predicted"/>
<dbReference type="SUPFAM" id="SSF48452">
    <property type="entry name" value="TPR-like"/>
    <property type="match status" value="1"/>
</dbReference>
<keyword evidence="3" id="KW-1185">Reference proteome</keyword>
<dbReference type="EMBL" id="SJPT01000001">
    <property type="protein sequence ID" value="TWU26524.1"/>
    <property type="molecule type" value="Genomic_DNA"/>
</dbReference>
<evidence type="ECO:0000313" key="3">
    <source>
        <dbReference type="Proteomes" id="UP000316304"/>
    </source>
</evidence>
<protein>
    <submittedName>
        <fullName evidence="2">Tetratricopeptide repeat protein</fullName>
    </submittedName>
</protein>
<gene>
    <name evidence="2" type="ORF">Pla52o_03770</name>
</gene>
<dbReference type="Proteomes" id="UP000316304">
    <property type="component" value="Unassembled WGS sequence"/>
</dbReference>
<feature type="repeat" description="TPR" evidence="1">
    <location>
        <begin position="137"/>
        <end position="170"/>
    </location>
</feature>
<dbReference type="AlphaFoldDB" id="A0A5C6CSJ0"/>
<evidence type="ECO:0000313" key="2">
    <source>
        <dbReference type="EMBL" id="TWU26524.1"/>
    </source>
</evidence>
<sequence length="316" mass="34968">MKSNFALMILLITVLALPGCRSIRRIGESRQSIAARRLSGQGFKAMHNNQWDVAETLFSDALDVSRADDRAHWGLAESLWQRGEYDLAIEHMEQAVRLSASDPKRVQRLGRMYLEVGRDQEAQEQSLVALATARNSADVWALRGDCLLAAGQLPDALAAYHRALALQPDFPEVQLQTAEIYHQSQRYGRLLATLDRLQDGVGSDATPARADVLQGIAMRRLGRIDEAQKCFARATEKDPSDATPHLELATLSLDQGNVESAKQSLAMALKLNPNSLSPHTLNPNASADPHWDNEIKKQQARLANEEHGVNNSARLR</sequence>
<dbReference type="Pfam" id="PF14559">
    <property type="entry name" value="TPR_19"/>
    <property type="match status" value="1"/>
</dbReference>
<feature type="repeat" description="TPR" evidence="1">
    <location>
        <begin position="69"/>
        <end position="102"/>
    </location>
</feature>
<dbReference type="SMART" id="SM00028">
    <property type="entry name" value="TPR"/>
    <property type="match status" value="5"/>
</dbReference>
<organism evidence="2 3">
    <name type="scientific">Novipirellula galeiformis</name>
    <dbReference type="NCBI Taxonomy" id="2528004"/>
    <lineage>
        <taxon>Bacteria</taxon>
        <taxon>Pseudomonadati</taxon>
        <taxon>Planctomycetota</taxon>
        <taxon>Planctomycetia</taxon>
        <taxon>Pirellulales</taxon>
        <taxon>Pirellulaceae</taxon>
        <taxon>Novipirellula</taxon>
    </lineage>
</organism>